<reference evidence="10" key="2">
    <citation type="submission" date="2025-09" db="UniProtKB">
        <authorList>
            <consortium name="Ensembl"/>
        </authorList>
    </citation>
    <scope>IDENTIFICATION</scope>
</reference>
<feature type="compositionally biased region" description="Low complexity" evidence="7">
    <location>
        <begin position="396"/>
        <end position="419"/>
    </location>
</feature>
<dbReference type="Proteomes" id="UP000694386">
    <property type="component" value="Unplaced"/>
</dbReference>
<feature type="coiled-coil region" evidence="6">
    <location>
        <begin position="1298"/>
        <end position="1339"/>
    </location>
</feature>
<evidence type="ECO:0000256" key="8">
    <source>
        <dbReference type="SAM" id="Phobius"/>
    </source>
</evidence>
<keyword evidence="4 8" id="KW-1133">Transmembrane helix</keyword>
<protein>
    <submittedName>
        <fullName evidence="10">Ribosome binding protein 1</fullName>
    </submittedName>
</protein>
<evidence type="ECO:0000259" key="9">
    <source>
        <dbReference type="Pfam" id="PF05104"/>
    </source>
</evidence>
<feature type="compositionally biased region" description="Polar residues" evidence="7">
    <location>
        <begin position="375"/>
        <end position="389"/>
    </location>
</feature>
<feature type="compositionally biased region" description="Polar residues" evidence="7">
    <location>
        <begin position="192"/>
        <end position="278"/>
    </location>
</feature>
<feature type="compositionally biased region" description="Polar residues" evidence="7">
    <location>
        <begin position="285"/>
        <end position="359"/>
    </location>
</feature>
<feature type="compositionally biased region" description="Polar residues" evidence="7">
    <location>
        <begin position="479"/>
        <end position="493"/>
    </location>
</feature>
<feature type="coiled-coil region" evidence="6">
    <location>
        <begin position="1056"/>
        <end position="1199"/>
    </location>
</feature>
<feature type="region of interest" description="Disordered" evidence="7">
    <location>
        <begin position="122"/>
        <end position="146"/>
    </location>
</feature>
<dbReference type="PANTHER" id="PTHR18939:SF4">
    <property type="entry name" value="RIBOSOME-BINDING PROTEIN 1"/>
    <property type="match status" value="1"/>
</dbReference>
<accession>A0A8C2N2A3</accession>
<dbReference type="Gene3D" id="1.10.287.1490">
    <property type="match status" value="1"/>
</dbReference>
<feature type="compositionally biased region" description="Basic residues" evidence="7">
    <location>
        <begin position="52"/>
        <end position="63"/>
    </location>
</feature>
<feature type="transmembrane region" description="Helical" evidence="8">
    <location>
        <begin position="9"/>
        <end position="28"/>
    </location>
</feature>
<sequence>MDIYDTQTLGVVVFGGFMVVSAIGIFLVSTFSMKETSYEEALANQRKEMAKTHHQKGEKKKKEKTVEKKGKTKKKEEKPNGKIPDHDLDSNVTIILKEPVRVPAMAVAPTSVHSSMVHTPVATVPAMPQEKLASSPKDKKKKEKKVAKVEPAVSSIVNSIQVLASKSAILEATPKEVPMVAVPPVGSKASAPATSSQGKKGEGAQNQAKKGEGAQNQAKKGEGAQNQAKKGEGAQNQAKKGEGAQNQAKKGEGAQNQAKKGEGAQNQAKKGEGAQNQAKKGGEGAQNQGKKGETNQNQAKKGDGVQNQAKKGEGPQNQGKKGEATQNQGKKMEGAQNQGKKTEGTPNQGKKGEGTQNQAKKLEDSPNQGKKAEGAQNQGKKGEGAQNQTKKGEGPQNQGKKGEGAQNQGKKGEGAQNQGKKGEGKGEGAQNQGKKGEGAQNQGKKGEGAQNQGKKGDGNPNQGKKGEGAPNQSRKTDAVANQGTKTEGVSNQGKKAEGSPNQGKKAEGSPNQGKKAEGSPNQGKKAEGAPNQGKKVEGSPNQGKKVDTASNQGNKLESAPAQGKNSGMVQSQEAPKQEAPAKKKSGSKRKAEPGSPDCDSPLFLPYKTLVSTVGSMMFNEGEAQRLIEILSEKIGVTQDTWHKATQKGDPVAILKRQLEEKEKLLATEQEDAAVAKSKLRELNKEMASEKAKAAAGEAKVKKQLVAREQEIAAVQARMQASYQDHVKEVQQLQGKIRTLQEQLENGPNTQLARLQQENSILRDALNQATSQVESKQNTELAKLRQELSKVNKELVEKSEASRQEEQQRKALEAKAATFEKQVLQLQASHKESEEALQKRLEEVTRELCRAQSSHASLRADAEKAQEQQQRMAELHSKLQSSEVEVKSKCEELSNLHGQLKEARAENEQLTERIHSIETLLEAGQAQNTQASQAEADQQQIRLKELESQVLSLEKETSELKEAMEQQKGKNNDLREKNWKAMEALALAERTCEEKLHSLTQAKVGAAAHLEEQLGPTIPVSLQNYAEWLREVKEKGSELLKKPPASLEPSLDVVSKLREAEETQNSLQAECDQYRSILAETEGMLKDLQKSVEEEERVWKAKVGAAEEELQKSRVTVKHLEDIVEKLKGELESSDQVREHTSFLEAELEKHMAAASAECQNYAKEVAGLRQLLLDSQSQLDEAKSEAQKQSTELALVRQQLSDMKSHVEDGDVAGSPAVPPAEQDPIKLKTQLERTEAILEDEQTRRQKLTAEFEEGACRLMSKLLAHVNPAMWINMSYYCLERLEKEKRLTSDLGRAATKLQELLKTTQEQLTKEKDTVKKLQEQLEKAEDGSSSKEGTSV</sequence>
<keyword evidence="2 8" id="KW-0812">Transmembrane</keyword>
<feature type="region of interest" description="Disordered" evidence="7">
    <location>
        <begin position="44"/>
        <end position="88"/>
    </location>
</feature>
<dbReference type="InterPro" id="IPR007794">
    <property type="entry name" value="Rib_rcpt_KP"/>
</dbReference>
<keyword evidence="3" id="KW-0256">Endoplasmic reticulum</keyword>
<dbReference type="SMR" id="A0A8C2N2A3"/>
<feature type="coiled-coil region" evidence="6">
    <location>
        <begin position="651"/>
        <end position="976"/>
    </location>
</feature>
<dbReference type="InterPro" id="IPR040248">
    <property type="entry name" value="RRBP1"/>
</dbReference>
<dbReference type="PANTHER" id="PTHR18939">
    <property type="entry name" value="RIBOSOME BINDING PROTEIN-1"/>
    <property type="match status" value="1"/>
</dbReference>
<feature type="compositionally biased region" description="Basic and acidic residues" evidence="7">
    <location>
        <begin position="64"/>
        <end position="88"/>
    </location>
</feature>
<dbReference type="Ensembl" id="ENSCGRT00001030878.1">
    <property type="protein sequence ID" value="ENSCGRP00001026632.1"/>
    <property type="gene ID" value="ENSCGRG00001023883.1"/>
</dbReference>
<feature type="region of interest" description="Disordered" evidence="7">
    <location>
        <begin position="181"/>
        <end position="603"/>
    </location>
</feature>
<evidence type="ECO:0000256" key="3">
    <source>
        <dbReference type="ARBA" id="ARBA00022824"/>
    </source>
</evidence>
<evidence type="ECO:0000256" key="6">
    <source>
        <dbReference type="SAM" id="Coils"/>
    </source>
</evidence>
<name>A0A8C2N2A3_CRIGR</name>
<keyword evidence="5 8" id="KW-0472">Membrane</keyword>
<evidence type="ECO:0000256" key="1">
    <source>
        <dbReference type="ARBA" id="ARBA00004389"/>
    </source>
</evidence>
<dbReference type="GO" id="GO:0015031">
    <property type="term" value="P:protein transport"/>
    <property type="evidence" value="ECO:0007669"/>
    <property type="project" value="InterPro"/>
</dbReference>
<proteinExistence type="predicted"/>
<dbReference type="GO" id="GO:0005789">
    <property type="term" value="C:endoplasmic reticulum membrane"/>
    <property type="evidence" value="ECO:0007669"/>
    <property type="project" value="UniProtKB-SubCell"/>
</dbReference>
<evidence type="ECO:0000256" key="4">
    <source>
        <dbReference type="ARBA" id="ARBA00022989"/>
    </source>
</evidence>
<evidence type="ECO:0000256" key="2">
    <source>
        <dbReference type="ARBA" id="ARBA00022692"/>
    </source>
</evidence>
<reference evidence="10" key="1">
    <citation type="submission" date="2025-08" db="UniProtKB">
        <authorList>
            <consortium name="Ensembl"/>
        </authorList>
    </citation>
    <scope>IDENTIFICATION</scope>
</reference>
<evidence type="ECO:0000256" key="5">
    <source>
        <dbReference type="ARBA" id="ARBA00023136"/>
    </source>
</evidence>
<dbReference type="Pfam" id="PF05104">
    <property type="entry name" value="Rib_recp_KP_reg"/>
    <property type="match status" value="1"/>
</dbReference>
<keyword evidence="6" id="KW-0175">Coiled coil</keyword>
<evidence type="ECO:0000313" key="11">
    <source>
        <dbReference type="Proteomes" id="UP000694386"/>
    </source>
</evidence>
<evidence type="ECO:0000313" key="10">
    <source>
        <dbReference type="Ensembl" id="ENSCGRP00001026632.1"/>
    </source>
</evidence>
<organism evidence="10 11">
    <name type="scientific">Cricetulus griseus</name>
    <name type="common">Chinese hamster</name>
    <name type="synonym">Cricetulus barabensis griseus</name>
    <dbReference type="NCBI Taxonomy" id="10029"/>
    <lineage>
        <taxon>Eukaryota</taxon>
        <taxon>Metazoa</taxon>
        <taxon>Chordata</taxon>
        <taxon>Craniata</taxon>
        <taxon>Vertebrata</taxon>
        <taxon>Euteleostomi</taxon>
        <taxon>Mammalia</taxon>
        <taxon>Eutheria</taxon>
        <taxon>Euarchontoglires</taxon>
        <taxon>Glires</taxon>
        <taxon>Rodentia</taxon>
        <taxon>Myomorpha</taxon>
        <taxon>Muroidea</taxon>
        <taxon>Cricetidae</taxon>
        <taxon>Cricetinae</taxon>
        <taxon>Cricetulus</taxon>
    </lineage>
</organism>
<feature type="domain" description="Ribosome receptor lysine/proline rich" evidence="9">
    <location>
        <begin position="33"/>
        <end position="167"/>
    </location>
</feature>
<evidence type="ECO:0000256" key="7">
    <source>
        <dbReference type="SAM" id="MobiDB-lite"/>
    </source>
</evidence>
<comment type="subcellular location">
    <subcellularLocation>
        <location evidence="1">Endoplasmic reticulum membrane</location>
        <topology evidence="1">Single-pass membrane protein</topology>
    </subcellularLocation>
</comment>
<feature type="compositionally biased region" description="Low complexity" evidence="7">
    <location>
        <begin position="428"/>
        <end position="453"/>
    </location>
</feature>